<dbReference type="EMBL" id="CACTIH010001869">
    <property type="protein sequence ID" value="CAA2966811.1"/>
    <property type="molecule type" value="Genomic_DNA"/>
</dbReference>
<proteinExistence type="predicted"/>
<gene>
    <name evidence="1" type="ORF">OLEA9_A036239</name>
</gene>
<organism evidence="1 2">
    <name type="scientific">Olea europaea subsp. europaea</name>
    <dbReference type="NCBI Taxonomy" id="158383"/>
    <lineage>
        <taxon>Eukaryota</taxon>
        <taxon>Viridiplantae</taxon>
        <taxon>Streptophyta</taxon>
        <taxon>Embryophyta</taxon>
        <taxon>Tracheophyta</taxon>
        <taxon>Spermatophyta</taxon>
        <taxon>Magnoliopsida</taxon>
        <taxon>eudicotyledons</taxon>
        <taxon>Gunneridae</taxon>
        <taxon>Pentapetalae</taxon>
        <taxon>asterids</taxon>
        <taxon>lamiids</taxon>
        <taxon>Lamiales</taxon>
        <taxon>Oleaceae</taxon>
        <taxon>Oleeae</taxon>
        <taxon>Olea</taxon>
    </lineage>
</organism>
<sequence length="146" mass="16397">MAGKHPEHCLHTVPTNFLEMPGNQAMSLSQPGHVSDMSCILCPEVPKIILHPYHVPEMTCTSYPKNCLEMPGNQVASRTQSRSIPNMVRTSLSRSYLKIHENQDVSLPMRPEHGLHTVPKNCPEMPENQAPYLSWLGRVLDLAYTP</sequence>
<reference evidence="1 2" key="1">
    <citation type="submission" date="2019-12" db="EMBL/GenBank/DDBJ databases">
        <authorList>
            <person name="Alioto T."/>
            <person name="Alioto T."/>
            <person name="Gomez Garrido J."/>
        </authorList>
    </citation>
    <scope>NUCLEOTIDE SEQUENCE [LARGE SCALE GENOMIC DNA]</scope>
</reference>
<evidence type="ECO:0000313" key="1">
    <source>
        <dbReference type="EMBL" id="CAA2966811.1"/>
    </source>
</evidence>
<dbReference type="AlphaFoldDB" id="A0A8S0QIG9"/>
<protein>
    <submittedName>
        <fullName evidence="1">Uncharacterized protein</fullName>
    </submittedName>
</protein>
<dbReference type="Proteomes" id="UP000594638">
    <property type="component" value="Unassembled WGS sequence"/>
</dbReference>
<keyword evidence="2" id="KW-1185">Reference proteome</keyword>
<comment type="caution">
    <text evidence="1">The sequence shown here is derived from an EMBL/GenBank/DDBJ whole genome shotgun (WGS) entry which is preliminary data.</text>
</comment>
<name>A0A8S0QIG9_OLEEU</name>
<evidence type="ECO:0000313" key="2">
    <source>
        <dbReference type="Proteomes" id="UP000594638"/>
    </source>
</evidence>
<dbReference type="Gramene" id="OE9A036239T1">
    <property type="protein sequence ID" value="OE9A036239C1"/>
    <property type="gene ID" value="OE9A036239"/>
</dbReference>
<accession>A0A8S0QIG9</accession>